<proteinExistence type="predicted"/>
<accession>A0ABY2GTV2</accession>
<name>A0ABY2GTV2_9HYPO</name>
<gene>
    <name evidence="1" type="ORF">CCMA1212_008826</name>
</gene>
<organism evidence="1 2">
    <name type="scientific">Trichoderma ghanense</name>
    <dbReference type="NCBI Taxonomy" id="65468"/>
    <lineage>
        <taxon>Eukaryota</taxon>
        <taxon>Fungi</taxon>
        <taxon>Dikarya</taxon>
        <taxon>Ascomycota</taxon>
        <taxon>Pezizomycotina</taxon>
        <taxon>Sordariomycetes</taxon>
        <taxon>Hypocreomycetidae</taxon>
        <taxon>Hypocreales</taxon>
        <taxon>Hypocreaceae</taxon>
        <taxon>Trichoderma</taxon>
    </lineage>
</organism>
<protein>
    <submittedName>
        <fullName evidence="1">Uncharacterized protein</fullName>
    </submittedName>
</protein>
<reference evidence="1 2" key="1">
    <citation type="submission" date="2018-01" db="EMBL/GenBank/DDBJ databases">
        <title>Genome characterization of the sugarcane-associated fungus Trichoderma ghanense CCMA-1212 and their application in lignocelulose bioconversion.</title>
        <authorList>
            <person name="Steindorff A.S."/>
            <person name="Mendes T.D."/>
            <person name="Vilela E.S.D."/>
            <person name="Rodrigues D.S."/>
            <person name="Formighieri E.F."/>
            <person name="Melo I.S."/>
            <person name="Favaro L.C.L."/>
        </authorList>
    </citation>
    <scope>NUCLEOTIDE SEQUENCE [LARGE SCALE GENOMIC DNA]</scope>
    <source>
        <strain evidence="1 2">CCMA-1212</strain>
    </source>
</reference>
<comment type="caution">
    <text evidence="1">The sequence shown here is derived from an EMBL/GenBank/DDBJ whole genome shotgun (WGS) entry which is preliminary data.</text>
</comment>
<sequence length="105" mass="11476">MVAGKKPYPKATLKKIVKAHSGMNVRKNTDITVCFGGIDWLQGSLAGGAYVDDFFLGRQINQGGCDTCEAVGRTRVDRQERAKGDSRCFGEVQGLNFDSMLSEKE</sequence>
<dbReference type="Gene3D" id="1.10.20.10">
    <property type="entry name" value="Histone, subunit A"/>
    <property type="match status" value="1"/>
</dbReference>
<evidence type="ECO:0000313" key="1">
    <source>
        <dbReference type="EMBL" id="TFA99359.1"/>
    </source>
</evidence>
<dbReference type="InterPro" id="IPR009072">
    <property type="entry name" value="Histone-fold"/>
</dbReference>
<dbReference type="GeneID" id="300580386"/>
<dbReference type="RefSeq" id="XP_073555561.1">
    <property type="nucleotide sequence ID" value="XM_073705936.1"/>
</dbReference>
<dbReference type="Proteomes" id="UP001642720">
    <property type="component" value="Unassembled WGS sequence"/>
</dbReference>
<evidence type="ECO:0000313" key="2">
    <source>
        <dbReference type="Proteomes" id="UP001642720"/>
    </source>
</evidence>
<dbReference type="EMBL" id="PPTA01000014">
    <property type="protein sequence ID" value="TFA99359.1"/>
    <property type="molecule type" value="Genomic_DNA"/>
</dbReference>
<keyword evidence="2" id="KW-1185">Reference proteome</keyword>